<keyword evidence="7" id="KW-0408">Iron</keyword>
<dbReference type="InterPro" id="IPR020578">
    <property type="entry name" value="Aminotrans_V_PyrdxlP_BS"/>
</dbReference>
<dbReference type="EMBL" id="FMIA01000002">
    <property type="protein sequence ID" value="SCL48530.1"/>
    <property type="molecule type" value="Genomic_DNA"/>
</dbReference>
<dbReference type="InterPro" id="IPR015421">
    <property type="entry name" value="PyrdxlP-dep_Trfase_major"/>
</dbReference>
<evidence type="ECO:0000256" key="5">
    <source>
        <dbReference type="ARBA" id="ARBA00022723"/>
    </source>
</evidence>
<evidence type="ECO:0000313" key="12">
    <source>
        <dbReference type="EMBL" id="SCL48530.1"/>
    </source>
</evidence>
<reference evidence="13" key="1">
    <citation type="submission" date="2016-06" db="EMBL/GenBank/DDBJ databases">
        <authorList>
            <person name="Varghese N."/>
            <person name="Submissions Spin"/>
        </authorList>
    </citation>
    <scope>NUCLEOTIDE SEQUENCE [LARGE SCALE GENOMIC DNA]</scope>
    <source>
        <strain evidence="13">DSM 45577</strain>
    </source>
</reference>
<dbReference type="EC" id="2.8.1.7" evidence="3"/>
<dbReference type="PANTHER" id="PTHR11601:SF34">
    <property type="entry name" value="CYSTEINE DESULFURASE"/>
    <property type="match status" value="1"/>
</dbReference>
<evidence type="ECO:0000256" key="3">
    <source>
        <dbReference type="ARBA" id="ARBA00012239"/>
    </source>
</evidence>
<evidence type="ECO:0000256" key="10">
    <source>
        <dbReference type="RuleBase" id="RU004504"/>
    </source>
</evidence>
<keyword evidence="5" id="KW-0479">Metal-binding</keyword>
<evidence type="ECO:0000259" key="11">
    <source>
        <dbReference type="Pfam" id="PF00266"/>
    </source>
</evidence>
<evidence type="ECO:0000256" key="7">
    <source>
        <dbReference type="ARBA" id="ARBA00023004"/>
    </source>
</evidence>
<dbReference type="InterPro" id="IPR015424">
    <property type="entry name" value="PyrdxlP-dep_Trfase"/>
</dbReference>
<evidence type="ECO:0000313" key="13">
    <source>
        <dbReference type="Proteomes" id="UP000198937"/>
    </source>
</evidence>
<dbReference type="Proteomes" id="UP000198937">
    <property type="component" value="Unassembled WGS sequence"/>
</dbReference>
<feature type="domain" description="Aminotransferase class V" evidence="11">
    <location>
        <begin position="1"/>
        <end position="367"/>
    </location>
</feature>
<organism evidence="12 13">
    <name type="scientific">Micromonospora yangpuensis</name>
    <dbReference type="NCBI Taxonomy" id="683228"/>
    <lineage>
        <taxon>Bacteria</taxon>
        <taxon>Bacillati</taxon>
        <taxon>Actinomycetota</taxon>
        <taxon>Actinomycetes</taxon>
        <taxon>Micromonosporales</taxon>
        <taxon>Micromonosporaceae</taxon>
        <taxon>Micromonospora</taxon>
    </lineage>
</organism>
<dbReference type="InterPro" id="IPR017644">
    <property type="entry name" value="Cysteine_desulfurase_DndA"/>
</dbReference>
<sequence>MYLDCAATTPLEPRVVEEVTRYLVSDFGNAGSRTHGYGQTAKSRVQAAREEVATVVDAGPDEVIFTSGATESNNLALLGLVDHGKATSRRHVITTAIEHKAVLEPVDELRRRGFTVTLLQADTSGRVDPDDLRRALRPDTLLVSIMHANNETGVLQPLADITAAMDHHDAFLHVDAAQAFGKELEPLRQSRIDLISVSGHKIYAPKGVGALIARRRGFVRPPLRPLQYGGGQERGLRAGTLAVALIAGLGTAAALAVADQRDRRRTCERLRSRLMAALAPFDPEFNGDQDHVLPSTLNVSIPNGHGGYLDSEAVMLALKPVVAISNGSACTSHSYAPSHVLEAMGLSTDRVQGALRFSWSHLTPEPDWDALSGAFSGLLS</sequence>
<dbReference type="FunFam" id="3.40.640.10:FF:000084">
    <property type="entry name" value="IscS-like cysteine desulfurase"/>
    <property type="match status" value="1"/>
</dbReference>
<dbReference type="PROSITE" id="PS00595">
    <property type="entry name" value="AA_TRANSFER_CLASS_5"/>
    <property type="match status" value="1"/>
</dbReference>
<dbReference type="SUPFAM" id="SSF53383">
    <property type="entry name" value="PLP-dependent transferases"/>
    <property type="match status" value="1"/>
</dbReference>
<evidence type="ECO:0000256" key="6">
    <source>
        <dbReference type="ARBA" id="ARBA00022898"/>
    </source>
</evidence>
<evidence type="ECO:0000256" key="9">
    <source>
        <dbReference type="ARBA" id="ARBA00050776"/>
    </source>
</evidence>
<accession>A0A1C6U387</accession>
<evidence type="ECO:0000256" key="8">
    <source>
        <dbReference type="ARBA" id="ARBA00023014"/>
    </source>
</evidence>
<dbReference type="Pfam" id="PF00266">
    <property type="entry name" value="Aminotran_5"/>
    <property type="match status" value="1"/>
</dbReference>
<dbReference type="InterPro" id="IPR000192">
    <property type="entry name" value="Aminotrans_V_dom"/>
</dbReference>
<evidence type="ECO:0000256" key="2">
    <source>
        <dbReference type="ARBA" id="ARBA00006490"/>
    </source>
</evidence>
<dbReference type="PIRSF" id="PIRSF005572">
    <property type="entry name" value="NifS"/>
    <property type="match status" value="1"/>
</dbReference>
<dbReference type="Gene3D" id="3.90.1150.10">
    <property type="entry name" value="Aspartate Aminotransferase, domain 1"/>
    <property type="match status" value="1"/>
</dbReference>
<evidence type="ECO:0000256" key="1">
    <source>
        <dbReference type="ARBA" id="ARBA00001933"/>
    </source>
</evidence>
<dbReference type="Gene3D" id="1.10.260.50">
    <property type="match status" value="1"/>
</dbReference>
<keyword evidence="4" id="KW-0808">Transferase</keyword>
<keyword evidence="6" id="KW-0663">Pyridoxal phosphate</keyword>
<gene>
    <name evidence="12" type="ORF">GA0070617_0903</name>
</gene>
<dbReference type="GO" id="GO:0046872">
    <property type="term" value="F:metal ion binding"/>
    <property type="evidence" value="ECO:0007669"/>
    <property type="project" value="UniProtKB-KW"/>
</dbReference>
<dbReference type="STRING" id="683228.GA0070617_0903"/>
<dbReference type="PANTHER" id="PTHR11601">
    <property type="entry name" value="CYSTEINE DESULFURYLASE FAMILY MEMBER"/>
    <property type="match status" value="1"/>
</dbReference>
<keyword evidence="13" id="KW-1185">Reference proteome</keyword>
<dbReference type="AlphaFoldDB" id="A0A1C6U387"/>
<comment type="similarity">
    <text evidence="2">Belongs to the class-V pyridoxal-phosphate-dependent aminotransferase family. NifS/IscS subfamily.</text>
</comment>
<dbReference type="NCBIfam" id="TIGR03235">
    <property type="entry name" value="DNA_S_dndA"/>
    <property type="match status" value="1"/>
</dbReference>
<name>A0A1C6U387_9ACTN</name>
<protein>
    <recommendedName>
        <fullName evidence="3">cysteine desulfurase</fullName>
        <ecNumber evidence="3">2.8.1.7</ecNumber>
    </recommendedName>
</protein>
<keyword evidence="8" id="KW-0411">Iron-sulfur</keyword>
<evidence type="ECO:0000256" key="4">
    <source>
        <dbReference type="ARBA" id="ARBA00022679"/>
    </source>
</evidence>
<dbReference type="GO" id="GO:0031071">
    <property type="term" value="F:cysteine desulfurase activity"/>
    <property type="evidence" value="ECO:0007669"/>
    <property type="project" value="UniProtKB-EC"/>
</dbReference>
<proteinExistence type="inferred from homology"/>
<dbReference type="Gene3D" id="3.40.640.10">
    <property type="entry name" value="Type I PLP-dependent aspartate aminotransferase-like (Major domain)"/>
    <property type="match status" value="1"/>
</dbReference>
<dbReference type="InterPro" id="IPR015422">
    <property type="entry name" value="PyrdxlP-dep_Trfase_small"/>
</dbReference>
<comment type="cofactor">
    <cofactor evidence="1 10">
        <name>pyridoxal 5'-phosphate</name>
        <dbReference type="ChEBI" id="CHEBI:597326"/>
    </cofactor>
</comment>
<dbReference type="InterPro" id="IPR016454">
    <property type="entry name" value="Cysteine_dSase"/>
</dbReference>
<comment type="catalytic activity">
    <reaction evidence="9">
        <text>(sulfur carrier)-H + L-cysteine = (sulfur carrier)-SH + L-alanine</text>
        <dbReference type="Rhea" id="RHEA:43892"/>
        <dbReference type="Rhea" id="RHEA-COMP:14737"/>
        <dbReference type="Rhea" id="RHEA-COMP:14739"/>
        <dbReference type="ChEBI" id="CHEBI:29917"/>
        <dbReference type="ChEBI" id="CHEBI:35235"/>
        <dbReference type="ChEBI" id="CHEBI:57972"/>
        <dbReference type="ChEBI" id="CHEBI:64428"/>
        <dbReference type="EC" id="2.8.1.7"/>
    </reaction>
</comment>
<dbReference type="GO" id="GO:0051536">
    <property type="term" value="F:iron-sulfur cluster binding"/>
    <property type="evidence" value="ECO:0007669"/>
    <property type="project" value="UniProtKB-KW"/>
</dbReference>